<dbReference type="SUPFAM" id="SSF51306">
    <property type="entry name" value="LexA/Signal peptidase"/>
    <property type="match status" value="1"/>
</dbReference>
<sequence>MTVWWVLGAVLAVAVGGAVWARRELVVVTVEGDSMSPTYGDGDRVLVRRVRGVPRLPGRPAGESAGRVRPDPTGRPRSGGCLVGPVVVLAPPADPDAFVGRRRGRVRAAGRLWFVKRLVAGPGDPVPGGLGPALTAAAGTPVPAGRMVILGDNPGRSHDSRQEGFVAVDRIRGVVLRKL</sequence>
<dbReference type="AlphaFoldDB" id="A0A8J7GQM6"/>
<dbReference type="InterPro" id="IPR019533">
    <property type="entry name" value="Peptidase_S26"/>
</dbReference>
<evidence type="ECO:0000259" key="5">
    <source>
        <dbReference type="Pfam" id="PF10502"/>
    </source>
</evidence>
<dbReference type="GO" id="GO:0009003">
    <property type="term" value="F:signal peptidase activity"/>
    <property type="evidence" value="ECO:0007669"/>
    <property type="project" value="UniProtKB-EC"/>
</dbReference>
<dbReference type="Proteomes" id="UP000622552">
    <property type="component" value="Unassembled WGS sequence"/>
</dbReference>
<keyword evidence="7" id="KW-1185">Reference proteome</keyword>
<evidence type="ECO:0000313" key="7">
    <source>
        <dbReference type="Proteomes" id="UP000622552"/>
    </source>
</evidence>
<dbReference type="GO" id="GO:0004252">
    <property type="term" value="F:serine-type endopeptidase activity"/>
    <property type="evidence" value="ECO:0007669"/>
    <property type="project" value="InterPro"/>
</dbReference>
<dbReference type="EC" id="3.4.21.89" evidence="6"/>
<evidence type="ECO:0000313" key="6">
    <source>
        <dbReference type="EMBL" id="MBG6137144.1"/>
    </source>
</evidence>
<dbReference type="EMBL" id="JADOUF010000001">
    <property type="protein sequence ID" value="MBG6137144.1"/>
    <property type="molecule type" value="Genomic_DNA"/>
</dbReference>
<feature type="domain" description="Peptidase S26" evidence="5">
    <location>
        <begin position="138"/>
        <end position="175"/>
    </location>
</feature>
<dbReference type="CDD" id="cd06530">
    <property type="entry name" value="S26_SPase_I"/>
    <property type="match status" value="1"/>
</dbReference>
<dbReference type="GO" id="GO:0005886">
    <property type="term" value="C:plasma membrane"/>
    <property type="evidence" value="ECO:0007669"/>
    <property type="project" value="UniProtKB-SubCell"/>
</dbReference>
<evidence type="ECO:0000256" key="1">
    <source>
        <dbReference type="ARBA" id="ARBA00004401"/>
    </source>
</evidence>
<proteinExistence type="inferred from homology"/>
<evidence type="ECO:0000256" key="3">
    <source>
        <dbReference type="PIRSR" id="PIRSR600223-1"/>
    </source>
</evidence>
<name>A0A8J7GQM6_9ACTN</name>
<organism evidence="6 7">
    <name type="scientific">Longispora fulva</name>
    <dbReference type="NCBI Taxonomy" id="619741"/>
    <lineage>
        <taxon>Bacteria</taxon>
        <taxon>Bacillati</taxon>
        <taxon>Actinomycetota</taxon>
        <taxon>Actinomycetes</taxon>
        <taxon>Micromonosporales</taxon>
        <taxon>Micromonosporaceae</taxon>
        <taxon>Longispora</taxon>
    </lineage>
</organism>
<evidence type="ECO:0000256" key="2">
    <source>
        <dbReference type="ARBA" id="ARBA00009370"/>
    </source>
</evidence>
<dbReference type="GO" id="GO:0006465">
    <property type="term" value="P:signal peptide processing"/>
    <property type="evidence" value="ECO:0007669"/>
    <property type="project" value="InterPro"/>
</dbReference>
<dbReference type="Gene3D" id="2.10.109.10">
    <property type="entry name" value="Umud Fragment, subunit A"/>
    <property type="match status" value="1"/>
</dbReference>
<feature type="active site" evidence="3">
    <location>
        <position position="34"/>
    </location>
</feature>
<comment type="caution">
    <text evidence="6">The sequence shown here is derived from an EMBL/GenBank/DDBJ whole genome shotgun (WGS) entry which is preliminary data.</text>
</comment>
<dbReference type="PRINTS" id="PR00727">
    <property type="entry name" value="LEADERPTASE"/>
</dbReference>
<protein>
    <submittedName>
        <fullName evidence="6">Signal peptidase I</fullName>
        <ecNumber evidence="6">3.4.21.89</ecNumber>
    </submittedName>
</protein>
<accession>A0A8J7GQM6</accession>
<dbReference type="RefSeq" id="WP_233473102.1">
    <property type="nucleotide sequence ID" value="NZ_BONS01000022.1"/>
</dbReference>
<dbReference type="PANTHER" id="PTHR43390:SF1">
    <property type="entry name" value="CHLOROPLAST PROCESSING PEPTIDASE"/>
    <property type="match status" value="1"/>
</dbReference>
<keyword evidence="6" id="KW-0378">Hydrolase</keyword>
<reference evidence="6" key="1">
    <citation type="submission" date="2020-11" db="EMBL/GenBank/DDBJ databases">
        <title>Sequencing the genomes of 1000 actinobacteria strains.</title>
        <authorList>
            <person name="Klenk H.-P."/>
        </authorList>
    </citation>
    <scope>NUCLEOTIDE SEQUENCE</scope>
    <source>
        <strain evidence="6">DSM 45356</strain>
    </source>
</reference>
<dbReference type="InterPro" id="IPR000223">
    <property type="entry name" value="Pept_S26A_signal_pept_1"/>
</dbReference>
<dbReference type="PANTHER" id="PTHR43390">
    <property type="entry name" value="SIGNAL PEPTIDASE I"/>
    <property type="match status" value="1"/>
</dbReference>
<gene>
    <name evidence="6" type="ORF">IW245_003338</name>
</gene>
<feature type="domain" description="Peptidase S26" evidence="5">
    <location>
        <begin position="9"/>
        <end position="126"/>
    </location>
</feature>
<dbReference type="InterPro" id="IPR036286">
    <property type="entry name" value="LexA/Signal_pep-like_sf"/>
</dbReference>
<feature type="region of interest" description="Disordered" evidence="4">
    <location>
        <begin position="54"/>
        <end position="76"/>
    </location>
</feature>
<dbReference type="Pfam" id="PF10502">
    <property type="entry name" value="Peptidase_S26"/>
    <property type="match status" value="2"/>
</dbReference>
<feature type="active site" evidence="3">
    <location>
        <position position="116"/>
    </location>
</feature>
<evidence type="ECO:0000256" key="4">
    <source>
        <dbReference type="SAM" id="MobiDB-lite"/>
    </source>
</evidence>
<comment type="similarity">
    <text evidence="2">Belongs to the peptidase S26 family.</text>
</comment>
<comment type="subcellular location">
    <subcellularLocation>
        <location evidence="1">Cell membrane</location>
        <topology evidence="1">Single-pass type II membrane protein</topology>
    </subcellularLocation>
</comment>